<dbReference type="PANTHER" id="PTHR22803">
    <property type="entry name" value="MANNOSE, PHOSPHOLIPASE, LECTIN RECEPTOR RELATED"/>
    <property type="match status" value="1"/>
</dbReference>
<reference evidence="3" key="1">
    <citation type="submission" date="2014-11" db="EMBL/GenBank/DDBJ databases">
        <authorList>
            <person name="Geib S."/>
        </authorList>
    </citation>
    <scope>NUCLEOTIDE SEQUENCE</scope>
</reference>
<evidence type="ECO:0000256" key="1">
    <source>
        <dbReference type="SAM" id="SignalP"/>
    </source>
</evidence>
<dbReference type="AlphaFoldDB" id="A0A0A1WEG9"/>
<dbReference type="InterPro" id="IPR050111">
    <property type="entry name" value="C-type_lectin/snaclec_domain"/>
</dbReference>
<gene>
    <name evidence="3" type="primary">Acan</name>
    <name evidence="3" type="ORF">g.3511</name>
</gene>
<reference evidence="3" key="2">
    <citation type="journal article" date="2015" name="Gigascience">
        <title>Reconstructing a comprehensive transcriptome assembly of a white-pupal translocated strain of the pest fruit fly Bactrocera cucurbitae.</title>
        <authorList>
            <person name="Sim S.B."/>
            <person name="Calla B."/>
            <person name="Hall B."/>
            <person name="DeRego T."/>
            <person name="Geib S.M."/>
        </authorList>
    </citation>
    <scope>NUCLEOTIDE SEQUENCE</scope>
</reference>
<dbReference type="EMBL" id="GBXI01017437">
    <property type="protein sequence ID" value="JAC96854.1"/>
    <property type="molecule type" value="Transcribed_RNA"/>
</dbReference>
<dbReference type="Gene3D" id="3.10.100.10">
    <property type="entry name" value="Mannose-Binding Protein A, subunit A"/>
    <property type="match status" value="1"/>
</dbReference>
<dbReference type="SMART" id="SM00034">
    <property type="entry name" value="CLECT"/>
    <property type="match status" value="1"/>
</dbReference>
<dbReference type="CDD" id="cd00037">
    <property type="entry name" value="CLECT"/>
    <property type="match status" value="1"/>
</dbReference>
<name>A0A0A1WEG9_ZEUCU</name>
<dbReference type="InterPro" id="IPR016186">
    <property type="entry name" value="C-type_lectin-like/link_sf"/>
</dbReference>
<feature type="signal peptide" evidence="1">
    <location>
        <begin position="1"/>
        <end position="27"/>
    </location>
</feature>
<dbReference type="InterPro" id="IPR001304">
    <property type="entry name" value="C-type_lectin-like"/>
</dbReference>
<sequence>ILRRITNMKGISLLVLSLLGLAAYCQSSPTIVAADDNEVQLIDPYLRFQPSEDRRANGSNVAAILPMNQKFFLSPDKLSWYEANYYCGLANLKLVSLNSPSLEAELKGFLSFYGLQDKFYWTGGNRFNTQKNWVWGLNGYSFSYARWAENEPSNDTIHNNCMAAWIKRDEWFTIECDGEFDFICQK</sequence>
<evidence type="ECO:0000313" key="3">
    <source>
        <dbReference type="EMBL" id="JAC96854.1"/>
    </source>
</evidence>
<protein>
    <submittedName>
        <fullName evidence="3">Aggrecan core protein</fullName>
    </submittedName>
</protein>
<dbReference type="PROSITE" id="PS50041">
    <property type="entry name" value="C_TYPE_LECTIN_2"/>
    <property type="match status" value="1"/>
</dbReference>
<accession>A0A0A1WEG9</accession>
<evidence type="ECO:0000259" key="2">
    <source>
        <dbReference type="PROSITE" id="PS50041"/>
    </source>
</evidence>
<feature type="non-terminal residue" evidence="3">
    <location>
        <position position="1"/>
    </location>
</feature>
<dbReference type="InterPro" id="IPR016187">
    <property type="entry name" value="CTDL_fold"/>
</dbReference>
<proteinExistence type="predicted"/>
<feature type="chain" id="PRO_5001993659" evidence="1">
    <location>
        <begin position="28"/>
        <end position="186"/>
    </location>
</feature>
<dbReference type="SUPFAM" id="SSF56436">
    <property type="entry name" value="C-type lectin-like"/>
    <property type="match status" value="1"/>
</dbReference>
<organism evidence="3">
    <name type="scientific">Zeugodacus cucurbitae</name>
    <name type="common">Melon fruit fly</name>
    <name type="synonym">Bactrocera cucurbitae</name>
    <dbReference type="NCBI Taxonomy" id="28588"/>
    <lineage>
        <taxon>Eukaryota</taxon>
        <taxon>Metazoa</taxon>
        <taxon>Ecdysozoa</taxon>
        <taxon>Arthropoda</taxon>
        <taxon>Hexapoda</taxon>
        <taxon>Insecta</taxon>
        <taxon>Pterygota</taxon>
        <taxon>Neoptera</taxon>
        <taxon>Endopterygota</taxon>
        <taxon>Diptera</taxon>
        <taxon>Brachycera</taxon>
        <taxon>Muscomorpha</taxon>
        <taxon>Tephritoidea</taxon>
        <taxon>Tephritidae</taxon>
        <taxon>Zeugodacus</taxon>
        <taxon>Zeugodacus</taxon>
    </lineage>
</organism>
<feature type="domain" description="C-type lectin" evidence="2">
    <location>
        <begin position="71"/>
        <end position="185"/>
    </location>
</feature>
<dbReference type="Pfam" id="PF00059">
    <property type="entry name" value="Lectin_C"/>
    <property type="match status" value="1"/>
</dbReference>
<keyword evidence="1" id="KW-0732">Signal</keyword>